<dbReference type="AlphaFoldDB" id="A0A8H6SRT1"/>
<protein>
    <submittedName>
        <fullName evidence="2">Uncharacterized protein</fullName>
    </submittedName>
</protein>
<organism evidence="2 3">
    <name type="scientific">Mycena chlorophos</name>
    <name type="common">Agaric fungus</name>
    <name type="synonym">Agaricus chlorophos</name>
    <dbReference type="NCBI Taxonomy" id="658473"/>
    <lineage>
        <taxon>Eukaryota</taxon>
        <taxon>Fungi</taxon>
        <taxon>Dikarya</taxon>
        <taxon>Basidiomycota</taxon>
        <taxon>Agaricomycotina</taxon>
        <taxon>Agaricomycetes</taxon>
        <taxon>Agaricomycetidae</taxon>
        <taxon>Agaricales</taxon>
        <taxon>Marasmiineae</taxon>
        <taxon>Mycenaceae</taxon>
        <taxon>Mycena</taxon>
    </lineage>
</organism>
<comment type="caution">
    <text evidence="2">The sequence shown here is derived from an EMBL/GenBank/DDBJ whole genome shotgun (WGS) entry which is preliminary data.</text>
</comment>
<dbReference type="Proteomes" id="UP000613580">
    <property type="component" value="Unassembled WGS sequence"/>
</dbReference>
<evidence type="ECO:0000313" key="3">
    <source>
        <dbReference type="Proteomes" id="UP000613580"/>
    </source>
</evidence>
<feature type="compositionally biased region" description="Low complexity" evidence="1">
    <location>
        <begin position="1"/>
        <end position="10"/>
    </location>
</feature>
<feature type="compositionally biased region" description="Basic residues" evidence="1">
    <location>
        <begin position="11"/>
        <end position="27"/>
    </location>
</feature>
<accession>A0A8H6SRT1</accession>
<keyword evidence="3" id="KW-1185">Reference proteome</keyword>
<name>A0A8H6SRT1_MYCCL</name>
<feature type="region of interest" description="Disordered" evidence="1">
    <location>
        <begin position="1"/>
        <end position="44"/>
    </location>
</feature>
<reference evidence="2" key="1">
    <citation type="submission" date="2020-05" db="EMBL/GenBank/DDBJ databases">
        <title>Mycena genomes resolve the evolution of fungal bioluminescence.</title>
        <authorList>
            <person name="Tsai I.J."/>
        </authorList>
    </citation>
    <scope>NUCLEOTIDE SEQUENCE</scope>
    <source>
        <strain evidence="2">110903Hualien_Pintung</strain>
    </source>
</reference>
<proteinExistence type="predicted"/>
<dbReference type="EMBL" id="JACAZE010000011">
    <property type="protein sequence ID" value="KAF7304326.1"/>
    <property type="molecule type" value="Genomic_DNA"/>
</dbReference>
<sequence length="92" mass="10346">MSTSGTSTRRPGSRPRSSGHLRLKPGRIHLPAPRDSVGRPGSRPFITLSHGQATRLAQEERAAMQQCESRILYTRRQQNFLDALGRRRNSSH</sequence>
<evidence type="ECO:0000313" key="2">
    <source>
        <dbReference type="EMBL" id="KAF7304326.1"/>
    </source>
</evidence>
<evidence type="ECO:0000256" key="1">
    <source>
        <dbReference type="SAM" id="MobiDB-lite"/>
    </source>
</evidence>
<gene>
    <name evidence="2" type="ORF">HMN09_00834400</name>
</gene>